<reference evidence="1" key="1">
    <citation type="submission" date="2018-03" db="EMBL/GenBank/DDBJ databases">
        <authorList>
            <person name="Guldener U."/>
        </authorList>
    </citation>
    <scope>NUCLEOTIDE SEQUENCE</scope>
</reference>
<organism evidence="1 2">
    <name type="scientific">Fusarium torulosum</name>
    <dbReference type="NCBI Taxonomy" id="33205"/>
    <lineage>
        <taxon>Eukaryota</taxon>
        <taxon>Fungi</taxon>
        <taxon>Dikarya</taxon>
        <taxon>Ascomycota</taxon>
        <taxon>Pezizomycotina</taxon>
        <taxon>Sordariomycetes</taxon>
        <taxon>Hypocreomycetidae</taxon>
        <taxon>Hypocreales</taxon>
        <taxon>Nectriaceae</taxon>
        <taxon>Fusarium</taxon>
    </lineage>
</organism>
<gene>
    <name evidence="1" type="ORF">FTOL_07692</name>
</gene>
<dbReference type="AlphaFoldDB" id="A0AAE8MB85"/>
<proteinExistence type="predicted"/>
<sequence length="155" mass="15896">MRSIVALVALAPSDPLDLTAASLCKPCPSLSSSTIGLIPSDTATSAAASETAGAVVIKSVINGGGFSDVPPGGGVPGFTVQGNVGIVVAPGYEDYGSKDSGCLSLKAINEDGAKKRDIRSFAGVTQSIKQLSLTKRRYTIRFFYLVITTPSLNLC</sequence>
<evidence type="ECO:0000313" key="1">
    <source>
        <dbReference type="EMBL" id="SPJ79301.1"/>
    </source>
</evidence>
<name>A0AAE8MB85_9HYPO</name>
<comment type="caution">
    <text evidence="1">The sequence shown here is derived from an EMBL/GenBank/DDBJ whole genome shotgun (WGS) entry which is preliminary data.</text>
</comment>
<accession>A0AAE8MB85</accession>
<dbReference type="Proteomes" id="UP001187734">
    <property type="component" value="Unassembled WGS sequence"/>
</dbReference>
<evidence type="ECO:0000313" key="2">
    <source>
        <dbReference type="Proteomes" id="UP001187734"/>
    </source>
</evidence>
<dbReference type="EMBL" id="ONZP01000266">
    <property type="protein sequence ID" value="SPJ79301.1"/>
    <property type="molecule type" value="Genomic_DNA"/>
</dbReference>
<protein>
    <submittedName>
        <fullName evidence="1">Uncharacterized protein</fullName>
    </submittedName>
</protein>
<keyword evidence="2" id="KW-1185">Reference proteome</keyword>